<dbReference type="Proteomes" id="UP000248214">
    <property type="component" value="Unassembled WGS sequence"/>
</dbReference>
<comment type="caution">
    <text evidence="7">The sequence shown here is derived from an EMBL/GenBank/DDBJ whole genome shotgun (WGS) entry which is preliminary data.</text>
</comment>
<dbReference type="Pfam" id="PF23915">
    <property type="entry name" value="SusG_C"/>
    <property type="match status" value="1"/>
</dbReference>
<dbReference type="GO" id="GO:0004556">
    <property type="term" value="F:alpha-amylase activity"/>
    <property type="evidence" value="ECO:0007669"/>
    <property type="project" value="UniProtKB-UniRule"/>
</dbReference>
<dbReference type="GO" id="GO:0043169">
    <property type="term" value="F:cation binding"/>
    <property type="evidence" value="ECO:0007669"/>
    <property type="project" value="InterPro"/>
</dbReference>
<dbReference type="PANTHER" id="PTHR10357:SF179">
    <property type="entry name" value="NEUTRAL AND BASIC AMINO ACID TRANSPORT PROTEIN RBAT"/>
    <property type="match status" value="1"/>
</dbReference>
<organism evidence="7 8">
    <name type="scientific">Salipaludibacillus keqinensis</name>
    <dbReference type="NCBI Taxonomy" id="2045207"/>
    <lineage>
        <taxon>Bacteria</taxon>
        <taxon>Bacillati</taxon>
        <taxon>Bacillota</taxon>
        <taxon>Bacilli</taxon>
        <taxon>Bacillales</taxon>
        <taxon>Bacillaceae</taxon>
    </lineage>
</organism>
<dbReference type="Gene3D" id="2.60.40.1180">
    <property type="entry name" value="Golgi alpha-mannosidase II"/>
    <property type="match status" value="1"/>
</dbReference>
<dbReference type="GO" id="GO:0009313">
    <property type="term" value="P:oligosaccharide catabolic process"/>
    <property type="evidence" value="ECO:0007669"/>
    <property type="project" value="TreeGrafter"/>
</dbReference>
<keyword evidence="5" id="KW-0119">Carbohydrate metabolism</keyword>
<accession>A0A323TL58</accession>
<dbReference type="PRINTS" id="PR00110">
    <property type="entry name" value="ALPHAAMYLASE"/>
</dbReference>
<dbReference type="CDD" id="cd11316">
    <property type="entry name" value="AmyAc_bac2_AmyA"/>
    <property type="match status" value="1"/>
</dbReference>
<evidence type="ECO:0000256" key="3">
    <source>
        <dbReference type="ARBA" id="ARBA00023295"/>
    </source>
</evidence>
<comment type="catalytic activity">
    <reaction evidence="5">
        <text>Endohydrolysis of (1-&gt;4)-alpha-D-glucosidic linkages in polysaccharides containing three or more (1-&gt;4)-alpha-linked D-glucose units.</text>
        <dbReference type="EC" id="3.2.1.1"/>
    </reaction>
</comment>
<dbReference type="SUPFAM" id="SSF51011">
    <property type="entry name" value="Glycosyl hydrolase domain"/>
    <property type="match status" value="1"/>
</dbReference>
<dbReference type="InterPro" id="IPR006047">
    <property type="entry name" value="GH13_cat_dom"/>
</dbReference>
<name>A0A323TL58_9BACI</name>
<dbReference type="InterPro" id="IPR056300">
    <property type="entry name" value="SusG-like_C"/>
</dbReference>
<gene>
    <name evidence="7" type="ORF">CR194_06960</name>
</gene>
<evidence type="ECO:0000256" key="1">
    <source>
        <dbReference type="ARBA" id="ARBA00008061"/>
    </source>
</evidence>
<evidence type="ECO:0000313" key="8">
    <source>
        <dbReference type="Proteomes" id="UP000248214"/>
    </source>
</evidence>
<reference evidence="7 8" key="1">
    <citation type="submission" date="2017-10" db="EMBL/GenBank/DDBJ databases">
        <title>Bacillus sp. nov., a halophilic bacterium isolated from a Keqin Lake.</title>
        <authorList>
            <person name="Wang H."/>
        </authorList>
    </citation>
    <scope>NUCLEOTIDE SEQUENCE [LARGE SCALE GENOMIC DNA]</scope>
    <source>
        <strain evidence="7 8">KQ-12</strain>
    </source>
</reference>
<dbReference type="AlphaFoldDB" id="A0A323TL58"/>
<dbReference type="Gene3D" id="3.20.20.80">
    <property type="entry name" value="Glycosidases"/>
    <property type="match status" value="1"/>
</dbReference>
<evidence type="ECO:0000313" key="7">
    <source>
        <dbReference type="EMBL" id="PYZ95370.1"/>
    </source>
</evidence>
<dbReference type="Gene3D" id="3.90.400.10">
    <property type="entry name" value="Oligo-1,6-glucosidase, Domain 2"/>
    <property type="match status" value="1"/>
</dbReference>
<dbReference type="EC" id="3.2.1.1" evidence="5"/>
<feature type="domain" description="Glycosyl hydrolase family 13 catalytic" evidence="6">
    <location>
        <begin position="52"/>
        <end position="436"/>
    </location>
</feature>
<keyword evidence="2 5" id="KW-0378">Hydrolase</keyword>
<dbReference type="InterPro" id="IPR006046">
    <property type="entry name" value="Alpha_amylase"/>
</dbReference>
<dbReference type="SMART" id="SM00642">
    <property type="entry name" value="Aamy"/>
    <property type="match status" value="1"/>
</dbReference>
<evidence type="ECO:0000259" key="6">
    <source>
        <dbReference type="SMART" id="SM00642"/>
    </source>
</evidence>
<keyword evidence="8" id="KW-1185">Reference proteome</keyword>
<dbReference type="InterPro" id="IPR013780">
    <property type="entry name" value="Glyco_hydro_b"/>
</dbReference>
<dbReference type="Pfam" id="PF00128">
    <property type="entry name" value="Alpha-amylase"/>
    <property type="match status" value="1"/>
</dbReference>
<dbReference type="InterPro" id="IPR045857">
    <property type="entry name" value="O16G_dom_2"/>
</dbReference>
<evidence type="ECO:0000256" key="2">
    <source>
        <dbReference type="ARBA" id="ARBA00022801"/>
    </source>
</evidence>
<comment type="similarity">
    <text evidence="1 4">Belongs to the glycosyl hydrolase 13 family.</text>
</comment>
<dbReference type="PANTHER" id="PTHR10357">
    <property type="entry name" value="ALPHA-AMYLASE FAMILY MEMBER"/>
    <property type="match status" value="1"/>
</dbReference>
<dbReference type="EMBL" id="PDOD01000001">
    <property type="protein sequence ID" value="PYZ95370.1"/>
    <property type="molecule type" value="Genomic_DNA"/>
</dbReference>
<dbReference type="InterPro" id="IPR017853">
    <property type="entry name" value="GH"/>
</dbReference>
<evidence type="ECO:0000256" key="4">
    <source>
        <dbReference type="RuleBase" id="RU003615"/>
    </source>
</evidence>
<keyword evidence="3 5" id="KW-0326">Glycosidase</keyword>
<dbReference type="SUPFAM" id="SSF51445">
    <property type="entry name" value="(Trans)glycosidases"/>
    <property type="match status" value="1"/>
</dbReference>
<evidence type="ECO:0000256" key="5">
    <source>
        <dbReference type="RuleBase" id="RU361134"/>
    </source>
</evidence>
<protein>
    <recommendedName>
        <fullName evidence="5">Alpha-amylase</fullName>
        <ecNumber evidence="5">3.2.1.1</ecNumber>
    </recommendedName>
</protein>
<sequence length="522" mass="60502">MAVIFLSACSEPVDENDVEPENEVDNKVYTPVDFPSDSIELIDYFPETVFYEIFPRAFYDSSGDGIGDIGGMTKQLDYLDELGAEALWLMPINPSPTYHGYDVTDYYDINPDYGTLEDFREFIEEAHERDIKVIMDFVVNHSSYEHEWFQEALNDKESPYRDWYIWADEDTNVNDRGEWGQNLWHGEEPNQYMSVFWEGMPDLNMDHPDVREKIYDIGRFWLEDVGVDGFRLDAAKHIYPGENDKNLEWWAEFRSEMEAVKEDVFLVGEVWDIPQVTGPYLEEGFHATFNFDLGEDMIQAVRQERGSRLVSSLLGVLDRYDSYSEDYIDATFLTNHDIDRVMSQLQGNDSRAKMAASLLLSLPGSPFIYYGEEIGMEGQKPDEHIREPMLWYDEPSEGQTRWIQPRYNRDDPPSVESMKEDDGSLWRHYQTWIHLRRSQPALLYGELLESETEGNGIVSFIRESGDQRLLVIHNLSGELTSVDISKQDEANVLYYSESDTSSLEEDGTLQIDSYSSVILTNE</sequence>
<dbReference type="OrthoDB" id="9805159at2"/>
<proteinExistence type="inferred from homology"/>